<gene>
    <name evidence="6" type="ORF">EVOR1521_LOCUS15550</name>
</gene>
<comment type="caution">
    <text evidence="6">The sequence shown here is derived from an EMBL/GenBank/DDBJ whole genome shotgun (WGS) entry which is preliminary data.</text>
</comment>
<dbReference type="InterPro" id="IPR036249">
    <property type="entry name" value="Thioredoxin-like_sf"/>
</dbReference>
<name>A0AA36IMF6_9DINO</name>
<comment type="similarity">
    <text evidence="1">Belongs to the protein disulfide isomerase family.</text>
</comment>
<evidence type="ECO:0000256" key="4">
    <source>
        <dbReference type="SAM" id="SignalP"/>
    </source>
</evidence>
<dbReference type="AlphaFoldDB" id="A0AA36IMF6"/>
<feature type="chain" id="PRO_5041449619" description="Thioredoxin domain-containing protein" evidence="4">
    <location>
        <begin position="29"/>
        <end position="226"/>
    </location>
</feature>
<dbReference type="GO" id="GO:0006457">
    <property type="term" value="P:protein folding"/>
    <property type="evidence" value="ECO:0007669"/>
    <property type="project" value="TreeGrafter"/>
</dbReference>
<dbReference type="Gene3D" id="3.40.30.10">
    <property type="entry name" value="Glutaredoxin"/>
    <property type="match status" value="1"/>
</dbReference>
<dbReference type="PROSITE" id="PS51352">
    <property type="entry name" value="THIOREDOXIN_2"/>
    <property type="match status" value="1"/>
</dbReference>
<dbReference type="SUPFAM" id="SSF52833">
    <property type="entry name" value="Thioredoxin-like"/>
    <property type="match status" value="1"/>
</dbReference>
<dbReference type="EMBL" id="CAUJNA010002001">
    <property type="protein sequence ID" value="CAJ1390041.1"/>
    <property type="molecule type" value="Genomic_DNA"/>
</dbReference>
<sequence length="226" mass="25483">MGAASGAASSAGAWLAACLAIWVACVQAKELTKANWEEETAGKTLFLRFGTPWCGHCKDMKPAWDKLTEEFADHDFVLVAEVDCDGSGKTKCKELGVKGYPEVRHGNPDHLEDYAGSRDLPTLQKFAQDLRPTCGPQRLEACDAFTQRQIQDYMEMRPEDLDAKVKGQEELTATADREVNELLHSMQQEYQEAKRRKEQKVQDIRAAGLTLMRSVKEYRLRQKDEL</sequence>
<accession>A0AA36IMF6</accession>
<keyword evidence="3" id="KW-0175">Coiled coil</keyword>
<evidence type="ECO:0000259" key="5">
    <source>
        <dbReference type="PROSITE" id="PS51352"/>
    </source>
</evidence>
<dbReference type="PANTHER" id="PTHR45672:SF3">
    <property type="entry name" value="THIOREDOXIN DOMAIN-CONTAINING PROTEIN 5"/>
    <property type="match status" value="1"/>
</dbReference>
<dbReference type="GO" id="GO:0005783">
    <property type="term" value="C:endoplasmic reticulum"/>
    <property type="evidence" value="ECO:0007669"/>
    <property type="project" value="TreeGrafter"/>
</dbReference>
<dbReference type="GO" id="GO:0003756">
    <property type="term" value="F:protein disulfide isomerase activity"/>
    <property type="evidence" value="ECO:0007669"/>
    <property type="project" value="TreeGrafter"/>
</dbReference>
<dbReference type="PANTHER" id="PTHR45672">
    <property type="entry name" value="PROTEIN DISULFIDE-ISOMERASE C17H9.14C-RELATED"/>
    <property type="match status" value="1"/>
</dbReference>
<feature type="domain" description="Thioredoxin" evidence="5">
    <location>
        <begin position="9"/>
        <end position="132"/>
    </location>
</feature>
<dbReference type="Pfam" id="PF00085">
    <property type="entry name" value="Thioredoxin"/>
    <property type="match status" value="1"/>
</dbReference>
<dbReference type="InterPro" id="IPR013766">
    <property type="entry name" value="Thioredoxin_domain"/>
</dbReference>
<proteinExistence type="inferred from homology"/>
<dbReference type="Proteomes" id="UP001178507">
    <property type="component" value="Unassembled WGS sequence"/>
</dbReference>
<reference evidence="6" key="1">
    <citation type="submission" date="2023-08" db="EMBL/GenBank/DDBJ databases">
        <authorList>
            <person name="Chen Y."/>
            <person name="Shah S."/>
            <person name="Dougan E. K."/>
            <person name="Thang M."/>
            <person name="Chan C."/>
        </authorList>
    </citation>
    <scope>NUCLEOTIDE SEQUENCE</scope>
</reference>
<dbReference type="InterPro" id="IPR051063">
    <property type="entry name" value="PDI"/>
</dbReference>
<evidence type="ECO:0000313" key="6">
    <source>
        <dbReference type="EMBL" id="CAJ1390041.1"/>
    </source>
</evidence>
<feature type="coiled-coil region" evidence="3">
    <location>
        <begin position="176"/>
        <end position="207"/>
    </location>
</feature>
<evidence type="ECO:0000256" key="2">
    <source>
        <dbReference type="ARBA" id="ARBA00022729"/>
    </source>
</evidence>
<dbReference type="CDD" id="cd02961">
    <property type="entry name" value="PDI_a_family"/>
    <property type="match status" value="1"/>
</dbReference>
<evidence type="ECO:0000256" key="3">
    <source>
        <dbReference type="SAM" id="Coils"/>
    </source>
</evidence>
<organism evidence="6 7">
    <name type="scientific">Effrenium voratum</name>
    <dbReference type="NCBI Taxonomy" id="2562239"/>
    <lineage>
        <taxon>Eukaryota</taxon>
        <taxon>Sar</taxon>
        <taxon>Alveolata</taxon>
        <taxon>Dinophyceae</taxon>
        <taxon>Suessiales</taxon>
        <taxon>Symbiodiniaceae</taxon>
        <taxon>Effrenium</taxon>
    </lineage>
</organism>
<keyword evidence="2 4" id="KW-0732">Signal</keyword>
<evidence type="ECO:0000256" key="1">
    <source>
        <dbReference type="ARBA" id="ARBA00006347"/>
    </source>
</evidence>
<keyword evidence="7" id="KW-1185">Reference proteome</keyword>
<evidence type="ECO:0000313" key="7">
    <source>
        <dbReference type="Proteomes" id="UP001178507"/>
    </source>
</evidence>
<protein>
    <recommendedName>
        <fullName evidence="5">Thioredoxin domain-containing protein</fullName>
    </recommendedName>
</protein>
<feature type="signal peptide" evidence="4">
    <location>
        <begin position="1"/>
        <end position="28"/>
    </location>
</feature>